<accession>A0AAN9N883</accession>
<evidence type="ECO:0000256" key="4">
    <source>
        <dbReference type="ARBA" id="ARBA00023242"/>
    </source>
</evidence>
<dbReference type="Proteomes" id="UP001374584">
    <property type="component" value="Unassembled WGS sequence"/>
</dbReference>
<evidence type="ECO:0000313" key="5">
    <source>
        <dbReference type="EMBL" id="KAK7368460.1"/>
    </source>
</evidence>
<keyword evidence="4" id="KW-0539">Nucleus</keyword>
<proteinExistence type="predicted"/>
<comment type="subcellular location">
    <subcellularLocation>
        <location evidence="1">Nucleus</location>
    </subcellularLocation>
</comment>
<reference evidence="5 6" key="1">
    <citation type="submission" date="2024-01" db="EMBL/GenBank/DDBJ databases">
        <title>The genomes of 5 underutilized Papilionoideae crops provide insights into root nodulation and disease resistanc.</title>
        <authorList>
            <person name="Jiang F."/>
        </authorList>
    </citation>
    <scope>NUCLEOTIDE SEQUENCE [LARGE SCALE GENOMIC DNA]</scope>
    <source>
        <strain evidence="5">JINMINGXINNONG_FW02</strain>
        <tissue evidence="5">Leaves</tissue>
    </source>
</reference>
<dbReference type="EMBL" id="JAYMYR010000004">
    <property type="protein sequence ID" value="KAK7368460.1"/>
    <property type="molecule type" value="Genomic_DNA"/>
</dbReference>
<protein>
    <submittedName>
        <fullName evidence="5">Uncharacterized protein</fullName>
    </submittedName>
</protein>
<sequence>MQLEELKYFWNKVKDGTTPIKRKPYKREYIHLPQLTPMVQEPCALRPGGAPYVRLMRLGTSMEALEVTGKRLSDFANKLCLPFEFFPVAEKVGNLDPERLNVSKTEAVAVHWLQHFLNPAYRPNFLCTRRVALSFPLFSSLRSRTASHRLFDCVASLGLSLLISKFIIIGEPFQSLYNSSTPLPKFLGFRF</sequence>
<keyword evidence="3" id="KW-0804">Transcription</keyword>
<dbReference type="Pfam" id="PF03514">
    <property type="entry name" value="GRAS"/>
    <property type="match status" value="1"/>
</dbReference>
<gene>
    <name evidence="5" type="ORF">VNO80_10486</name>
</gene>
<comment type="caution">
    <text evidence="5">The sequence shown here is derived from an EMBL/GenBank/DDBJ whole genome shotgun (WGS) entry which is preliminary data.</text>
</comment>
<dbReference type="GO" id="GO:0005634">
    <property type="term" value="C:nucleus"/>
    <property type="evidence" value="ECO:0007669"/>
    <property type="project" value="UniProtKB-SubCell"/>
</dbReference>
<name>A0AAN9N883_PHACN</name>
<evidence type="ECO:0000256" key="2">
    <source>
        <dbReference type="ARBA" id="ARBA00023015"/>
    </source>
</evidence>
<evidence type="ECO:0000256" key="1">
    <source>
        <dbReference type="ARBA" id="ARBA00004123"/>
    </source>
</evidence>
<organism evidence="5 6">
    <name type="scientific">Phaseolus coccineus</name>
    <name type="common">Scarlet runner bean</name>
    <name type="synonym">Phaseolus multiflorus</name>
    <dbReference type="NCBI Taxonomy" id="3886"/>
    <lineage>
        <taxon>Eukaryota</taxon>
        <taxon>Viridiplantae</taxon>
        <taxon>Streptophyta</taxon>
        <taxon>Embryophyta</taxon>
        <taxon>Tracheophyta</taxon>
        <taxon>Spermatophyta</taxon>
        <taxon>Magnoliopsida</taxon>
        <taxon>eudicotyledons</taxon>
        <taxon>Gunneridae</taxon>
        <taxon>Pentapetalae</taxon>
        <taxon>rosids</taxon>
        <taxon>fabids</taxon>
        <taxon>Fabales</taxon>
        <taxon>Fabaceae</taxon>
        <taxon>Papilionoideae</taxon>
        <taxon>50 kb inversion clade</taxon>
        <taxon>NPAAA clade</taxon>
        <taxon>indigoferoid/millettioid clade</taxon>
        <taxon>Phaseoleae</taxon>
        <taxon>Phaseolus</taxon>
    </lineage>
</organism>
<evidence type="ECO:0000313" key="6">
    <source>
        <dbReference type="Proteomes" id="UP001374584"/>
    </source>
</evidence>
<dbReference type="InterPro" id="IPR005202">
    <property type="entry name" value="TF_GRAS"/>
</dbReference>
<dbReference type="AlphaFoldDB" id="A0AAN9N883"/>
<keyword evidence="6" id="KW-1185">Reference proteome</keyword>
<keyword evidence="2" id="KW-0805">Transcription regulation</keyword>
<evidence type="ECO:0000256" key="3">
    <source>
        <dbReference type="ARBA" id="ARBA00023163"/>
    </source>
</evidence>